<comment type="caution">
    <text evidence="1">The sequence shown here is derived from an EMBL/GenBank/DDBJ whole genome shotgun (WGS) entry which is preliminary data.</text>
</comment>
<evidence type="ECO:0000313" key="1">
    <source>
        <dbReference type="EMBL" id="KLV23033.1"/>
    </source>
</evidence>
<accession>A0A0J1IAQ2</accession>
<name>A0A0J1IAQ2_NIACI</name>
<sequence length="84" mass="9988">MKTKQFIIGYNWVVTIHEEYSLFKDLANEFKYSVVDSDNETITIFTVSNSHVDFEHTSYNLHPVVGFDDQRTIEIKHKPYEEEE</sequence>
<protein>
    <submittedName>
        <fullName evidence="1">Uncharacterized protein</fullName>
    </submittedName>
</protein>
<evidence type="ECO:0000313" key="2">
    <source>
        <dbReference type="Proteomes" id="UP000036045"/>
    </source>
</evidence>
<dbReference type="AlphaFoldDB" id="A0A0J1IAQ2"/>
<dbReference type="EMBL" id="LDPH01000027">
    <property type="protein sequence ID" value="KLV23033.1"/>
    <property type="molecule type" value="Genomic_DNA"/>
</dbReference>
<proteinExistence type="predicted"/>
<dbReference type="Proteomes" id="UP000036045">
    <property type="component" value="Unassembled WGS sequence"/>
</dbReference>
<gene>
    <name evidence="1" type="ORF">ABW02_20080</name>
</gene>
<keyword evidence="2" id="KW-1185">Reference proteome</keyword>
<dbReference type="PATRIC" id="fig|1397.4.peg.2758"/>
<dbReference type="OrthoDB" id="2890333at2"/>
<dbReference type="RefSeq" id="WP_047944045.1">
    <property type="nucleotide sequence ID" value="NZ_JBANBP010000165.1"/>
</dbReference>
<organism evidence="1 2">
    <name type="scientific">Niallia circulans</name>
    <name type="common">Bacillus circulans</name>
    <dbReference type="NCBI Taxonomy" id="1397"/>
    <lineage>
        <taxon>Bacteria</taxon>
        <taxon>Bacillati</taxon>
        <taxon>Bacillota</taxon>
        <taxon>Bacilli</taxon>
        <taxon>Bacillales</taxon>
        <taxon>Bacillaceae</taxon>
        <taxon>Niallia</taxon>
    </lineage>
</organism>
<reference evidence="1 2" key="1">
    <citation type="submission" date="2015-05" db="EMBL/GenBank/DDBJ databases">
        <title>Whole genome sequence and identification of bacterial endophytes from Costus igneus.</title>
        <authorList>
            <person name="Lee Y.P."/>
            <person name="Gan H.M."/>
            <person name="Eng W."/>
            <person name="Wheatley M.S."/>
            <person name="Caraballo A."/>
            <person name="Polter S."/>
            <person name="Savka M.A."/>
            <person name="Hudson A.O."/>
        </authorList>
    </citation>
    <scope>NUCLEOTIDE SEQUENCE [LARGE SCALE GENOMIC DNA]</scope>
    <source>
        <strain evidence="1 2">RIT379</strain>
    </source>
</reference>